<protein>
    <submittedName>
        <fullName evidence="1">Predicted protein</fullName>
    </submittedName>
</protein>
<dbReference type="RefSeq" id="XP_001887656.1">
    <property type="nucleotide sequence ID" value="XM_001887621.1"/>
</dbReference>
<keyword evidence="2" id="KW-1185">Reference proteome</keyword>
<dbReference type="GeneID" id="6083350"/>
<sequence>MDLELREEEGAIILSLKVRTSACTTVPICRGEALNNTFRSRYVSCAWTKTIHCEWRKLGSVLEIQRYRLGGVLKGALTRRIVSLTKVFQARS</sequence>
<evidence type="ECO:0000313" key="2">
    <source>
        <dbReference type="Proteomes" id="UP000001194"/>
    </source>
</evidence>
<dbReference type="AlphaFoldDB" id="B0DUQ0"/>
<reference evidence="1 2" key="1">
    <citation type="journal article" date="2008" name="Nature">
        <title>The genome of Laccaria bicolor provides insights into mycorrhizal symbiosis.</title>
        <authorList>
            <person name="Martin F."/>
            <person name="Aerts A."/>
            <person name="Ahren D."/>
            <person name="Brun A."/>
            <person name="Danchin E.G.J."/>
            <person name="Duchaussoy F."/>
            <person name="Gibon J."/>
            <person name="Kohler A."/>
            <person name="Lindquist E."/>
            <person name="Pereda V."/>
            <person name="Salamov A."/>
            <person name="Shapiro H.J."/>
            <person name="Wuyts J."/>
            <person name="Blaudez D."/>
            <person name="Buee M."/>
            <person name="Brokstein P."/>
            <person name="Canbaeck B."/>
            <person name="Cohen D."/>
            <person name="Courty P.E."/>
            <person name="Coutinho P.M."/>
            <person name="Delaruelle C."/>
            <person name="Detter J.C."/>
            <person name="Deveau A."/>
            <person name="DiFazio S."/>
            <person name="Duplessis S."/>
            <person name="Fraissinet-Tachet L."/>
            <person name="Lucic E."/>
            <person name="Frey-Klett P."/>
            <person name="Fourrey C."/>
            <person name="Feussner I."/>
            <person name="Gay G."/>
            <person name="Grimwood J."/>
            <person name="Hoegger P.J."/>
            <person name="Jain P."/>
            <person name="Kilaru S."/>
            <person name="Labbe J."/>
            <person name="Lin Y.C."/>
            <person name="Legue V."/>
            <person name="Le Tacon F."/>
            <person name="Marmeisse R."/>
            <person name="Melayah D."/>
            <person name="Montanini B."/>
            <person name="Muratet M."/>
            <person name="Nehls U."/>
            <person name="Niculita-Hirzel H."/>
            <person name="Oudot-Le Secq M.P."/>
            <person name="Peter M."/>
            <person name="Quesneville H."/>
            <person name="Rajashekar B."/>
            <person name="Reich M."/>
            <person name="Rouhier N."/>
            <person name="Schmutz J."/>
            <person name="Yin T."/>
            <person name="Chalot M."/>
            <person name="Henrissat B."/>
            <person name="Kuees U."/>
            <person name="Lucas S."/>
            <person name="Van de Peer Y."/>
            <person name="Podila G.K."/>
            <person name="Polle A."/>
            <person name="Pukkila P.J."/>
            <person name="Richardson P.M."/>
            <person name="Rouze P."/>
            <person name="Sanders I.R."/>
            <person name="Stajich J.E."/>
            <person name="Tunlid A."/>
            <person name="Tuskan G."/>
            <person name="Grigoriev I.V."/>
        </authorList>
    </citation>
    <scope>NUCLEOTIDE SEQUENCE [LARGE SCALE GENOMIC DNA]</scope>
    <source>
        <strain evidence="2">S238N-H82 / ATCC MYA-4686</strain>
    </source>
</reference>
<organism evidence="2">
    <name type="scientific">Laccaria bicolor (strain S238N-H82 / ATCC MYA-4686)</name>
    <name type="common">Bicoloured deceiver</name>
    <name type="synonym">Laccaria laccata var. bicolor</name>
    <dbReference type="NCBI Taxonomy" id="486041"/>
    <lineage>
        <taxon>Eukaryota</taxon>
        <taxon>Fungi</taxon>
        <taxon>Dikarya</taxon>
        <taxon>Basidiomycota</taxon>
        <taxon>Agaricomycotina</taxon>
        <taxon>Agaricomycetes</taxon>
        <taxon>Agaricomycetidae</taxon>
        <taxon>Agaricales</taxon>
        <taxon>Agaricineae</taxon>
        <taxon>Hydnangiaceae</taxon>
        <taxon>Laccaria</taxon>
    </lineage>
</organism>
<proteinExistence type="predicted"/>
<gene>
    <name evidence="1" type="ORF">LACBIDRAFT_310613</name>
</gene>
<dbReference type="KEGG" id="lbc:LACBIDRAFT_310613"/>
<dbReference type="EMBL" id="DS547137">
    <property type="protein sequence ID" value="EDR01580.1"/>
    <property type="molecule type" value="Genomic_DNA"/>
</dbReference>
<name>B0DUQ0_LACBS</name>
<dbReference type="InParanoid" id="B0DUQ0"/>
<evidence type="ECO:0000313" key="1">
    <source>
        <dbReference type="EMBL" id="EDR01580.1"/>
    </source>
</evidence>
<dbReference type="Proteomes" id="UP000001194">
    <property type="component" value="Unassembled WGS sequence"/>
</dbReference>
<accession>B0DUQ0</accession>
<dbReference type="HOGENOM" id="CLU_2413633_0_0_1"/>